<keyword evidence="8" id="KW-0812">Transmembrane</keyword>
<accession>A0A9P6GL98</accession>
<evidence type="ECO:0000256" key="5">
    <source>
        <dbReference type="ARBA" id="ARBA00023002"/>
    </source>
</evidence>
<dbReference type="Gene3D" id="1.10.489.10">
    <property type="entry name" value="Chloroperoxidase-like"/>
    <property type="match status" value="1"/>
</dbReference>
<organism evidence="10 11">
    <name type="scientific">Paraphaeosphaeria minitans</name>
    <dbReference type="NCBI Taxonomy" id="565426"/>
    <lineage>
        <taxon>Eukaryota</taxon>
        <taxon>Fungi</taxon>
        <taxon>Dikarya</taxon>
        <taxon>Ascomycota</taxon>
        <taxon>Pezizomycotina</taxon>
        <taxon>Dothideomycetes</taxon>
        <taxon>Pleosporomycetidae</taxon>
        <taxon>Pleosporales</taxon>
        <taxon>Massarineae</taxon>
        <taxon>Didymosphaeriaceae</taxon>
        <taxon>Paraphaeosphaeria</taxon>
    </lineage>
</organism>
<comment type="cofactor">
    <cofactor evidence="1">
        <name>heme b</name>
        <dbReference type="ChEBI" id="CHEBI:60344"/>
    </cofactor>
</comment>
<sequence length="288" mass="32188">MGLVRKISKPFVLLFVLAWDLGLFLLNVIIPKRKDGHVVPVEAPGHARNWPAYEPPGPGDSRSSCPMLNALANHNILPHSGRDISFRTLNTAIRECFNFAPSFCFFVPHFAADFLDRSYWSDTLDLEELSKHNAIEHDASLTRRDVALEPDQAKPDIQLVEQLLATATGGTPEARIMTKQDLSAALTRRRVDSKRENASYTESLFHNGFGSANSSTMLTIFGGRVNDLRPMLLEERFPDDWEPRIRSHFGLTIAAFNGTVLPVERGVNTKAYIKKVESEGTVPTETMK</sequence>
<dbReference type="AlphaFoldDB" id="A0A9P6GL98"/>
<evidence type="ECO:0000256" key="1">
    <source>
        <dbReference type="ARBA" id="ARBA00001970"/>
    </source>
</evidence>
<keyword evidence="4" id="KW-0479">Metal-binding</keyword>
<keyword evidence="6" id="KW-0408">Iron</keyword>
<comment type="caution">
    <text evidence="10">The sequence shown here is derived from an EMBL/GenBank/DDBJ whole genome shotgun (WGS) entry which is preliminary data.</text>
</comment>
<feature type="transmembrane region" description="Helical" evidence="8">
    <location>
        <begin position="12"/>
        <end position="30"/>
    </location>
</feature>
<keyword evidence="8" id="KW-1133">Transmembrane helix</keyword>
<comment type="similarity">
    <text evidence="7">Belongs to the chloroperoxidase family.</text>
</comment>
<dbReference type="PANTHER" id="PTHR33577:SF18">
    <property type="entry name" value="HEME HALOPEROXIDASE FAMILY PROFILE DOMAIN-CONTAINING PROTEIN"/>
    <property type="match status" value="1"/>
</dbReference>
<gene>
    <name evidence="10" type="ORF">PMIN01_04849</name>
</gene>
<keyword evidence="8" id="KW-0472">Membrane</keyword>
<evidence type="ECO:0000256" key="8">
    <source>
        <dbReference type="SAM" id="Phobius"/>
    </source>
</evidence>
<dbReference type="GO" id="GO:0004601">
    <property type="term" value="F:peroxidase activity"/>
    <property type="evidence" value="ECO:0007669"/>
    <property type="project" value="UniProtKB-KW"/>
</dbReference>
<dbReference type="EMBL" id="WJXW01000004">
    <property type="protein sequence ID" value="KAF9737070.1"/>
    <property type="molecule type" value="Genomic_DNA"/>
</dbReference>
<evidence type="ECO:0000256" key="4">
    <source>
        <dbReference type="ARBA" id="ARBA00022723"/>
    </source>
</evidence>
<name>A0A9P6GL98_9PLEO</name>
<dbReference type="InterPro" id="IPR000028">
    <property type="entry name" value="Chloroperoxidase"/>
</dbReference>
<feature type="domain" description="Heme haloperoxidase family profile" evidence="9">
    <location>
        <begin position="49"/>
        <end position="258"/>
    </location>
</feature>
<dbReference type="PROSITE" id="PS51405">
    <property type="entry name" value="HEME_HALOPEROXIDASE"/>
    <property type="match status" value="1"/>
</dbReference>
<keyword evidence="11" id="KW-1185">Reference proteome</keyword>
<dbReference type="OrthoDB" id="407298at2759"/>
<dbReference type="GO" id="GO:0046872">
    <property type="term" value="F:metal ion binding"/>
    <property type="evidence" value="ECO:0007669"/>
    <property type="project" value="UniProtKB-KW"/>
</dbReference>
<protein>
    <submittedName>
        <fullName evidence="10">Chloroperoxidase</fullName>
    </submittedName>
</protein>
<evidence type="ECO:0000256" key="3">
    <source>
        <dbReference type="ARBA" id="ARBA00022617"/>
    </source>
</evidence>
<dbReference type="InterPro" id="IPR036851">
    <property type="entry name" value="Chloroperoxidase-like_sf"/>
</dbReference>
<evidence type="ECO:0000256" key="6">
    <source>
        <dbReference type="ARBA" id="ARBA00023004"/>
    </source>
</evidence>
<evidence type="ECO:0000313" key="11">
    <source>
        <dbReference type="Proteomes" id="UP000756921"/>
    </source>
</evidence>
<dbReference type="Pfam" id="PF01328">
    <property type="entry name" value="Peroxidase_2"/>
    <property type="match status" value="1"/>
</dbReference>
<dbReference type="Proteomes" id="UP000756921">
    <property type="component" value="Unassembled WGS sequence"/>
</dbReference>
<keyword evidence="5" id="KW-0560">Oxidoreductase</keyword>
<dbReference type="PANTHER" id="PTHR33577">
    <property type="entry name" value="STERIGMATOCYSTIN BIOSYNTHESIS PEROXIDASE STCC-RELATED"/>
    <property type="match status" value="1"/>
</dbReference>
<keyword evidence="3" id="KW-0349">Heme</keyword>
<dbReference type="SUPFAM" id="SSF47571">
    <property type="entry name" value="Cloroperoxidase"/>
    <property type="match status" value="1"/>
</dbReference>
<proteinExistence type="inferred from homology"/>
<evidence type="ECO:0000256" key="7">
    <source>
        <dbReference type="ARBA" id="ARBA00025795"/>
    </source>
</evidence>
<evidence type="ECO:0000259" key="9">
    <source>
        <dbReference type="PROSITE" id="PS51405"/>
    </source>
</evidence>
<reference evidence="10" key="1">
    <citation type="journal article" date="2020" name="Mol. Plant Microbe Interact.">
        <title>Genome Sequence of the Biocontrol Agent Coniothyrium minitans strain Conio (IMI 134523).</title>
        <authorList>
            <person name="Patel D."/>
            <person name="Shittu T.A."/>
            <person name="Baroncelli R."/>
            <person name="Muthumeenakshi S."/>
            <person name="Osborne T.H."/>
            <person name="Janganan T.K."/>
            <person name="Sreenivasaprasad S."/>
        </authorList>
    </citation>
    <scope>NUCLEOTIDE SEQUENCE</scope>
    <source>
        <strain evidence="10">Conio</strain>
    </source>
</reference>
<evidence type="ECO:0000256" key="2">
    <source>
        <dbReference type="ARBA" id="ARBA00022559"/>
    </source>
</evidence>
<keyword evidence="2" id="KW-0575">Peroxidase</keyword>
<evidence type="ECO:0000313" key="10">
    <source>
        <dbReference type="EMBL" id="KAF9737070.1"/>
    </source>
</evidence>